<name>A0ABY3WBL7_9MICC</name>
<dbReference type="RefSeq" id="WP_241915149.1">
    <property type="nucleotide sequence ID" value="NZ_CP093326.1"/>
</dbReference>
<keyword evidence="3" id="KW-1185">Reference proteome</keyword>
<feature type="compositionally biased region" description="Gly residues" evidence="1">
    <location>
        <begin position="176"/>
        <end position="185"/>
    </location>
</feature>
<dbReference type="InterPro" id="IPR015797">
    <property type="entry name" value="NUDIX_hydrolase-like_dom_sf"/>
</dbReference>
<feature type="region of interest" description="Disordered" evidence="1">
    <location>
        <begin position="159"/>
        <end position="185"/>
    </location>
</feature>
<evidence type="ECO:0000313" key="3">
    <source>
        <dbReference type="Proteomes" id="UP000829069"/>
    </source>
</evidence>
<gene>
    <name evidence="2" type="ORF">MNQ99_08705</name>
</gene>
<evidence type="ECO:0000256" key="1">
    <source>
        <dbReference type="SAM" id="MobiDB-lite"/>
    </source>
</evidence>
<dbReference type="SUPFAM" id="SSF55811">
    <property type="entry name" value="Nudix"/>
    <property type="match status" value="1"/>
</dbReference>
<sequence>MAEQAHSGVDRPVGRRQAAVVVIVRSVGGSVVLVEGAGGPSLPAAAVRPGEDPRSAASRVLAESSLPVPPGRILALDYLPVAVAAGEAITFVYDGGTYDGGELAAGAGGQAVFLPVEQAEAVLDSAQSAQLAAGLRAHELLTVVELRNGQVLRTAQPRVPERELAPQVWEPEPAGGSKGTVGSGV</sequence>
<dbReference type="EMBL" id="CP093326">
    <property type="protein sequence ID" value="UNK47391.1"/>
    <property type="molecule type" value="Genomic_DNA"/>
</dbReference>
<organism evidence="2 3">
    <name type="scientific">Arthrobacter sulfonylureivorans</name>
    <dbReference type="NCBI Taxonomy" id="2486855"/>
    <lineage>
        <taxon>Bacteria</taxon>
        <taxon>Bacillati</taxon>
        <taxon>Actinomycetota</taxon>
        <taxon>Actinomycetes</taxon>
        <taxon>Micrococcales</taxon>
        <taxon>Micrococcaceae</taxon>
        <taxon>Arthrobacter</taxon>
    </lineage>
</organism>
<dbReference type="Gene3D" id="3.90.79.10">
    <property type="entry name" value="Nucleoside Triphosphate Pyrophosphohydrolase"/>
    <property type="match status" value="1"/>
</dbReference>
<protein>
    <submittedName>
        <fullName evidence="2">Uncharacterized protein</fullName>
    </submittedName>
</protein>
<evidence type="ECO:0000313" key="2">
    <source>
        <dbReference type="EMBL" id="UNK47391.1"/>
    </source>
</evidence>
<dbReference type="Proteomes" id="UP000829069">
    <property type="component" value="Chromosome"/>
</dbReference>
<proteinExistence type="predicted"/>
<accession>A0ABY3WBL7</accession>
<reference evidence="2 3" key="1">
    <citation type="submission" date="2022-03" db="EMBL/GenBank/DDBJ databases">
        <title>Isotopic signatures of nitrous oxide derived from detoxification processes.</title>
        <authorList>
            <person name="Behrendt U."/>
            <person name="Buchen C."/>
            <person name="Well R."/>
            <person name="Ulrich A."/>
            <person name="Rohe L."/>
            <person name="Kolb S."/>
            <person name="Schloter M."/>
            <person name="Horn M.A."/>
            <person name="Augustin J."/>
        </authorList>
    </citation>
    <scope>NUCLEOTIDE SEQUENCE [LARGE SCALE GENOMIC DNA]</scope>
    <source>
        <strain evidence="2 3">S4-C24</strain>
    </source>
</reference>